<feature type="non-terminal residue" evidence="2">
    <location>
        <position position="1"/>
    </location>
</feature>
<reference evidence="2 3" key="1">
    <citation type="journal article" date="2004" name="Science">
        <title>The genome of the diatom Thalassiosira pseudonana: ecology, evolution, and metabolism.</title>
        <authorList>
            <person name="Armbrust E.V."/>
            <person name="Berges J.A."/>
            <person name="Bowler C."/>
            <person name="Green B.R."/>
            <person name="Martinez D."/>
            <person name="Putnam N.H."/>
            <person name="Zhou S."/>
            <person name="Allen A.E."/>
            <person name="Apt K.E."/>
            <person name="Bechner M."/>
            <person name="Brzezinski M.A."/>
            <person name="Chaal B.K."/>
            <person name="Chiovitti A."/>
            <person name="Davis A.K."/>
            <person name="Demarest M.S."/>
            <person name="Detter J.C."/>
            <person name="Glavina T."/>
            <person name="Goodstein D."/>
            <person name="Hadi M.Z."/>
            <person name="Hellsten U."/>
            <person name="Hildebrand M."/>
            <person name="Jenkins B.D."/>
            <person name="Jurka J."/>
            <person name="Kapitonov V.V."/>
            <person name="Kroger N."/>
            <person name="Lau W.W."/>
            <person name="Lane T.W."/>
            <person name="Larimer F.W."/>
            <person name="Lippmeier J.C."/>
            <person name="Lucas S."/>
            <person name="Medina M."/>
            <person name="Montsant A."/>
            <person name="Obornik M."/>
            <person name="Parker M.S."/>
            <person name="Palenik B."/>
            <person name="Pazour G.J."/>
            <person name="Richardson P.M."/>
            <person name="Rynearson T.A."/>
            <person name="Saito M.A."/>
            <person name="Schwartz D.C."/>
            <person name="Thamatrakoln K."/>
            <person name="Valentin K."/>
            <person name="Vardi A."/>
            <person name="Wilkerson F.P."/>
            <person name="Rokhsar D.S."/>
        </authorList>
    </citation>
    <scope>NUCLEOTIDE SEQUENCE [LARGE SCALE GENOMIC DNA]</scope>
    <source>
        <strain evidence="2 3">CCMP1335</strain>
    </source>
</reference>
<dbReference type="EMBL" id="CM000642">
    <property type="protein sequence ID" value="EED92114.1"/>
    <property type="molecule type" value="Genomic_DNA"/>
</dbReference>
<dbReference type="RefSeq" id="XP_002290362.1">
    <property type="nucleotide sequence ID" value="XM_002290326.1"/>
</dbReference>
<evidence type="ECO:0000313" key="3">
    <source>
        <dbReference type="Proteomes" id="UP000001449"/>
    </source>
</evidence>
<dbReference type="InterPro" id="IPR005114">
    <property type="entry name" value="Helicase_assoc"/>
</dbReference>
<dbReference type="HOGENOM" id="CLU_064419_0_0_1"/>
<feature type="domain" description="Helicase-associated" evidence="1">
    <location>
        <begin position="1"/>
        <end position="59"/>
    </location>
</feature>
<proteinExistence type="predicted"/>
<dbReference type="PaxDb" id="35128-Thaps262599"/>
<keyword evidence="3" id="KW-1185">Reference proteome</keyword>
<protein>
    <recommendedName>
        <fullName evidence="1">Helicase-associated domain-containing protein</fullName>
    </recommendedName>
</protein>
<organism evidence="2 3">
    <name type="scientific">Thalassiosira pseudonana</name>
    <name type="common">Marine diatom</name>
    <name type="synonym">Cyclotella nana</name>
    <dbReference type="NCBI Taxonomy" id="35128"/>
    <lineage>
        <taxon>Eukaryota</taxon>
        <taxon>Sar</taxon>
        <taxon>Stramenopiles</taxon>
        <taxon>Ochrophyta</taxon>
        <taxon>Bacillariophyta</taxon>
        <taxon>Coscinodiscophyceae</taxon>
        <taxon>Thalassiosirophycidae</taxon>
        <taxon>Thalassiosirales</taxon>
        <taxon>Thalassiosiraceae</taxon>
        <taxon>Thalassiosira</taxon>
    </lineage>
</organism>
<dbReference type="Gene3D" id="6.10.140.530">
    <property type="match status" value="4"/>
</dbReference>
<dbReference type="KEGG" id="tps:THAPSDRAFT_262599"/>
<feature type="non-terminal residue" evidence="2">
    <location>
        <position position="270"/>
    </location>
</feature>
<reference evidence="2 3" key="2">
    <citation type="journal article" date="2008" name="Nature">
        <title>The Phaeodactylum genome reveals the evolutionary history of diatom genomes.</title>
        <authorList>
            <person name="Bowler C."/>
            <person name="Allen A.E."/>
            <person name="Badger J.H."/>
            <person name="Grimwood J."/>
            <person name="Jabbari K."/>
            <person name="Kuo A."/>
            <person name="Maheswari U."/>
            <person name="Martens C."/>
            <person name="Maumus F."/>
            <person name="Otillar R.P."/>
            <person name="Rayko E."/>
            <person name="Salamov A."/>
            <person name="Vandepoele K."/>
            <person name="Beszteri B."/>
            <person name="Gruber A."/>
            <person name="Heijde M."/>
            <person name="Katinka M."/>
            <person name="Mock T."/>
            <person name="Valentin K."/>
            <person name="Verret F."/>
            <person name="Berges J.A."/>
            <person name="Brownlee C."/>
            <person name="Cadoret J.P."/>
            <person name="Chiovitti A."/>
            <person name="Choi C.J."/>
            <person name="Coesel S."/>
            <person name="De Martino A."/>
            <person name="Detter J.C."/>
            <person name="Durkin C."/>
            <person name="Falciatore A."/>
            <person name="Fournet J."/>
            <person name="Haruta M."/>
            <person name="Huysman M.J."/>
            <person name="Jenkins B.D."/>
            <person name="Jiroutova K."/>
            <person name="Jorgensen R.E."/>
            <person name="Joubert Y."/>
            <person name="Kaplan A."/>
            <person name="Kroger N."/>
            <person name="Kroth P.G."/>
            <person name="La Roche J."/>
            <person name="Lindquist E."/>
            <person name="Lommer M."/>
            <person name="Martin-Jezequel V."/>
            <person name="Lopez P.J."/>
            <person name="Lucas S."/>
            <person name="Mangogna M."/>
            <person name="McGinnis K."/>
            <person name="Medlin L.K."/>
            <person name="Montsant A."/>
            <person name="Oudot-Le Secq M.P."/>
            <person name="Napoli C."/>
            <person name="Obornik M."/>
            <person name="Parker M.S."/>
            <person name="Petit J.L."/>
            <person name="Porcel B.M."/>
            <person name="Poulsen N."/>
            <person name="Robison M."/>
            <person name="Rychlewski L."/>
            <person name="Rynearson T.A."/>
            <person name="Schmutz J."/>
            <person name="Shapiro H."/>
            <person name="Siaut M."/>
            <person name="Stanley M."/>
            <person name="Sussman M.R."/>
            <person name="Taylor A.R."/>
            <person name="Vardi A."/>
            <person name="von Dassow P."/>
            <person name="Vyverman W."/>
            <person name="Willis A."/>
            <person name="Wyrwicz L.S."/>
            <person name="Rokhsar D.S."/>
            <person name="Weissenbach J."/>
            <person name="Armbrust E.V."/>
            <person name="Green B.R."/>
            <person name="Van de Peer Y."/>
            <person name="Grigoriev I.V."/>
        </authorList>
    </citation>
    <scope>NUCLEOTIDE SEQUENCE [LARGE SCALE GENOMIC DNA]</scope>
    <source>
        <strain evidence="2 3">CCMP1335</strain>
    </source>
</reference>
<dbReference type="PANTHER" id="PTHR33418">
    <property type="entry name" value="HELICASE-ASSOCIATED"/>
    <property type="match status" value="1"/>
</dbReference>
<feature type="domain" description="Helicase-associated" evidence="1">
    <location>
        <begin position="208"/>
        <end position="270"/>
    </location>
</feature>
<gene>
    <name evidence="2" type="ORF">THAPSDRAFT_262599</name>
</gene>
<dbReference type="Pfam" id="PF03457">
    <property type="entry name" value="HA"/>
    <property type="match status" value="4"/>
</dbReference>
<feature type="domain" description="Helicase-associated" evidence="1">
    <location>
        <begin position="64"/>
        <end position="120"/>
    </location>
</feature>
<name>B8C3F7_THAPS</name>
<dbReference type="AlphaFoldDB" id="B8C3F7"/>
<sequence>WESQFEALKAYKDVYNDCDIPLSHPTLGDWVTRQRQLYAEGRNDPQSKSRFAKLKKIGFEWEPTKWDRRLEELAEYKRIHGHTDVNIKEEGGLGVWVLNQKFNVKDMPKERVAALDALDFIWNHNRKKRNDTAWLTRYQELVDFREKTGHTNAPTTGGYSKLSKWVAKQREEYRKFGKKESSQLSRMRIDKLNEIGFQWSIQQRAVVPWDERFEALKQYKAEHGSLNIPRNHTYFGNWPSWQKTQYRLFREGKPAKITQEKIDKLTDIGF</sequence>
<accession>B8C3F7</accession>
<feature type="domain" description="Helicase-associated" evidence="1">
    <location>
        <begin position="131"/>
        <end position="197"/>
    </location>
</feature>
<dbReference type="PANTHER" id="PTHR33418:SF1">
    <property type="entry name" value="HELICASE-ASSOCIATED DOMAIN-CONTAINING PROTEIN"/>
    <property type="match status" value="1"/>
</dbReference>
<evidence type="ECO:0000259" key="1">
    <source>
        <dbReference type="Pfam" id="PF03457"/>
    </source>
</evidence>
<evidence type="ECO:0000313" key="2">
    <source>
        <dbReference type="EMBL" id="EED92114.1"/>
    </source>
</evidence>
<dbReference type="Proteomes" id="UP000001449">
    <property type="component" value="Chromosome 5"/>
</dbReference>
<dbReference type="InParanoid" id="B8C3F7"/>
<dbReference type="GeneID" id="7448184"/>